<proteinExistence type="predicted"/>
<dbReference type="GeneID" id="54580871"/>
<organism evidence="1 2">
    <name type="scientific">Trematosphaeria pertusa</name>
    <dbReference type="NCBI Taxonomy" id="390896"/>
    <lineage>
        <taxon>Eukaryota</taxon>
        <taxon>Fungi</taxon>
        <taxon>Dikarya</taxon>
        <taxon>Ascomycota</taxon>
        <taxon>Pezizomycotina</taxon>
        <taxon>Dothideomycetes</taxon>
        <taxon>Pleosporomycetidae</taxon>
        <taxon>Pleosporales</taxon>
        <taxon>Massarineae</taxon>
        <taxon>Trematosphaeriaceae</taxon>
        <taxon>Trematosphaeria</taxon>
    </lineage>
</organism>
<dbReference type="OrthoDB" id="3365267at2759"/>
<sequence>MTDSLAAFRDRRSKELRKLAEEHLQHDLRQSDRDILRSAGGKVSTHAQLGSLLGISFGLYCAIRLRSMRQAYFNAFRAMEKPIEIKFADGRTSPIPDITNQLAPSKWSDAATYFFFSVGGLFLGGELGFLTGTASASRTIEKDPEARERIEKAFKKYRIDVLKQEIKQLEGNSKMEQIFGS</sequence>
<dbReference type="Proteomes" id="UP000800094">
    <property type="component" value="Unassembled WGS sequence"/>
</dbReference>
<evidence type="ECO:0000313" key="1">
    <source>
        <dbReference type="EMBL" id="KAF2256216.1"/>
    </source>
</evidence>
<name>A0A6A6J0R5_9PLEO</name>
<keyword evidence="2" id="KW-1185">Reference proteome</keyword>
<dbReference type="AlphaFoldDB" id="A0A6A6J0R5"/>
<evidence type="ECO:0000313" key="2">
    <source>
        <dbReference type="Proteomes" id="UP000800094"/>
    </source>
</evidence>
<reference evidence="1" key="1">
    <citation type="journal article" date="2020" name="Stud. Mycol.">
        <title>101 Dothideomycetes genomes: a test case for predicting lifestyles and emergence of pathogens.</title>
        <authorList>
            <person name="Haridas S."/>
            <person name="Albert R."/>
            <person name="Binder M."/>
            <person name="Bloem J."/>
            <person name="Labutti K."/>
            <person name="Salamov A."/>
            <person name="Andreopoulos B."/>
            <person name="Baker S."/>
            <person name="Barry K."/>
            <person name="Bills G."/>
            <person name="Bluhm B."/>
            <person name="Cannon C."/>
            <person name="Castanera R."/>
            <person name="Culley D."/>
            <person name="Daum C."/>
            <person name="Ezra D."/>
            <person name="Gonzalez J."/>
            <person name="Henrissat B."/>
            <person name="Kuo A."/>
            <person name="Liang C."/>
            <person name="Lipzen A."/>
            <person name="Lutzoni F."/>
            <person name="Magnuson J."/>
            <person name="Mondo S."/>
            <person name="Nolan M."/>
            <person name="Ohm R."/>
            <person name="Pangilinan J."/>
            <person name="Park H.-J."/>
            <person name="Ramirez L."/>
            <person name="Alfaro M."/>
            <person name="Sun H."/>
            <person name="Tritt A."/>
            <person name="Yoshinaga Y."/>
            <person name="Zwiers L.-H."/>
            <person name="Turgeon B."/>
            <person name="Goodwin S."/>
            <person name="Spatafora J."/>
            <person name="Crous P."/>
            <person name="Grigoriev I."/>
        </authorList>
    </citation>
    <scope>NUCLEOTIDE SEQUENCE</scope>
    <source>
        <strain evidence="1">CBS 122368</strain>
    </source>
</reference>
<gene>
    <name evidence="1" type="ORF">BU26DRAFT_513052</name>
</gene>
<protein>
    <submittedName>
        <fullName evidence="1">Uncharacterized protein</fullName>
    </submittedName>
</protein>
<dbReference type="EMBL" id="ML987189">
    <property type="protein sequence ID" value="KAF2256216.1"/>
    <property type="molecule type" value="Genomic_DNA"/>
</dbReference>
<dbReference type="RefSeq" id="XP_033691220.1">
    <property type="nucleotide sequence ID" value="XM_033827541.1"/>
</dbReference>
<accession>A0A6A6J0R5</accession>